<proteinExistence type="predicted"/>
<dbReference type="EMBL" id="DS547145">
    <property type="protein sequence ID" value="EDR00827.1"/>
    <property type="molecule type" value="Genomic_DNA"/>
</dbReference>
<keyword evidence="2" id="KW-1133">Transmembrane helix</keyword>
<feature type="transmembrane region" description="Helical" evidence="2">
    <location>
        <begin position="6"/>
        <end position="22"/>
    </location>
</feature>
<dbReference type="KEGG" id="lbc:LACBIDRAFT_295669"/>
<dbReference type="Proteomes" id="UP000001194">
    <property type="component" value="Unassembled WGS sequence"/>
</dbReference>
<keyword evidence="4" id="KW-1185">Reference proteome</keyword>
<keyword evidence="2" id="KW-0812">Transmembrane</keyword>
<evidence type="ECO:0000256" key="1">
    <source>
        <dbReference type="SAM" id="MobiDB-lite"/>
    </source>
</evidence>
<dbReference type="GeneID" id="6084069"/>
<name>B0DWV7_LACBS</name>
<organism evidence="4">
    <name type="scientific">Laccaria bicolor (strain S238N-H82 / ATCC MYA-4686)</name>
    <name type="common">Bicoloured deceiver</name>
    <name type="synonym">Laccaria laccata var. bicolor</name>
    <dbReference type="NCBI Taxonomy" id="486041"/>
    <lineage>
        <taxon>Eukaryota</taxon>
        <taxon>Fungi</taxon>
        <taxon>Dikarya</taxon>
        <taxon>Basidiomycota</taxon>
        <taxon>Agaricomycotina</taxon>
        <taxon>Agaricomycetes</taxon>
        <taxon>Agaricomycetidae</taxon>
        <taxon>Agaricales</taxon>
        <taxon>Agaricineae</taxon>
        <taxon>Hydnangiaceae</taxon>
        <taxon>Laccaria</taxon>
    </lineage>
</organism>
<sequence length="285" mass="31556">MFSAVNFLPVLSIIAITAYNVLTKILSKAIVYTAYFGCSGAYVVDVVHNCTAQNSWQLHSKCPPNSCRNPVIPADSGGFQRNEIWQGGLLFSPFRCLTIPVEFGHSGIDTGMIRGMHRNGMQRNPVLCLLRSETAGPNGLSLVEVTFCDTGLSEIHCVDLGVDRHLPASSSLPFLIVHPAYIAFTLVTIRLICIIKFFIFNHNLVHTSKPRSARGEKCASQLGDGDESRVNEDQPKRRCTSNIPPTPGPDPQVLVAHHPQVLLSRYQLHRLPFHIIMLNFQQLCL</sequence>
<dbReference type="HOGENOM" id="CLU_976838_0_0_1"/>
<gene>
    <name evidence="3" type="ORF">LACBIDRAFT_295669</name>
</gene>
<feature type="region of interest" description="Disordered" evidence="1">
    <location>
        <begin position="215"/>
        <end position="250"/>
    </location>
</feature>
<reference evidence="3 4" key="1">
    <citation type="journal article" date="2008" name="Nature">
        <title>The genome of Laccaria bicolor provides insights into mycorrhizal symbiosis.</title>
        <authorList>
            <person name="Martin F."/>
            <person name="Aerts A."/>
            <person name="Ahren D."/>
            <person name="Brun A."/>
            <person name="Danchin E.G.J."/>
            <person name="Duchaussoy F."/>
            <person name="Gibon J."/>
            <person name="Kohler A."/>
            <person name="Lindquist E."/>
            <person name="Pereda V."/>
            <person name="Salamov A."/>
            <person name="Shapiro H.J."/>
            <person name="Wuyts J."/>
            <person name="Blaudez D."/>
            <person name="Buee M."/>
            <person name="Brokstein P."/>
            <person name="Canbaeck B."/>
            <person name="Cohen D."/>
            <person name="Courty P.E."/>
            <person name="Coutinho P.M."/>
            <person name="Delaruelle C."/>
            <person name="Detter J.C."/>
            <person name="Deveau A."/>
            <person name="DiFazio S."/>
            <person name="Duplessis S."/>
            <person name="Fraissinet-Tachet L."/>
            <person name="Lucic E."/>
            <person name="Frey-Klett P."/>
            <person name="Fourrey C."/>
            <person name="Feussner I."/>
            <person name="Gay G."/>
            <person name="Grimwood J."/>
            <person name="Hoegger P.J."/>
            <person name="Jain P."/>
            <person name="Kilaru S."/>
            <person name="Labbe J."/>
            <person name="Lin Y.C."/>
            <person name="Legue V."/>
            <person name="Le Tacon F."/>
            <person name="Marmeisse R."/>
            <person name="Melayah D."/>
            <person name="Montanini B."/>
            <person name="Muratet M."/>
            <person name="Nehls U."/>
            <person name="Niculita-Hirzel H."/>
            <person name="Oudot-Le Secq M.P."/>
            <person name="Peter M."/>
            <person name="Quesneville H."/>
            <person name="Rajashekar B."/>
            <person name="Reich M."/>
            <person name="Rouhier N."/>
            <person name="Schmutz J."/>
            <person name="Yin T."/>
            <person name="Chalot M."/>
            <person name="Henrissat B."/>
            <person name="Kuees U."/>
            <person name="Lucas S."/>
            <person name="Van de Peer Y."/>
            <person name="Podila G.K."/>
            <person name="Polle A."/>
            <person name="Pukkila P.J."/>
            <person name="Richardson P.M."/>
            <person name="Rouze P."/>
            <person name="Sanders I.R."/>
            <person name="Stajich J.E."/>
            <person name="Tunlid A."/>
            <person name="Tuskan G."/>
            <person name="Grigoriev I.V."/>
        </authorList>
    </citation>
    <scope>NUCLEOTIDE SEQUENCE [LARGE SCALE GENOMIC DNA]</scope>
    <source>
        <strain evidence="4">S238N-H82 / ATCC MYA-4686</strain>
    </source>
</reference>
<dbReference type="InParanoid" id="B0DWV7"/>
<evidence type="ECO:0000313" key="4">
    <source>
        <dbReference type="Proteomes" id="UP000001194"/>
    </source>
</evidence>
<evidence type="ECO:0000313" key="3">
    <source>
        <dbReference type="EMBL" id="EDR00827.1"/>
    </source>
</evidence>
<feature type="compositionally biased region" description="Basic and acidic residues" evidence="1">
    <location>
        <begin position="226"/>
        <end position="236"/>
    </location>
</feature>
<keyword evidence="2" id="KW-0472">Membrane</keyword>
<protein>
    <submittedName>
        <fullName evidence="3">Predicted protein</fullName>
    </submittedName>
</protein>
<feature type="transmembrane region" description="Helical" evidence="2">
    <location>
        <begin position="174"/>
        <end position="199"/>
    </location>
</feature>
<dbReference type="AlphaFoldDB" id="B0DWV7"/>
<evidence type="ECO:0000256" key="2">
    <source>
        <dbReference type="SAM" id="Phobius"/>
    </source>
</evidence>
<dbReference type="RefSeq" id="XP_001888421.1">
    <property type="nucleotide sequence ID" value="XM_001888386.1"/>
</dbReference>
<accession>B0DWV7</accession>